<evidence type="ECO:0000313" key="2">
    <source>
        <dbReference type="Proteomes" id="UP000198775"/>
    </source>
</evidence>
<gene>
    <name evidence="1" type="ORF">SAMN05216388_103810</name>
</gene>
<protein>
    <submittedName>
        <fullName evidence="1">Uncharacterized protein</fullName>
    </submittedName>
</protein>
<reference evidence="2" key="1">
    <citation type="submission" date="2016-10" db="EMBL/GenBank/DDBJ databases">
        <authorList>
            <person name="Varghese N."/>
            <person name="Submissions S."/>
        </authorList>
    </citation>
    <scope>NUCLEOTIDE SEQUENCE [LARGE SCALE GENOMIC DNA]</scope>
    <source>
        <strain evidence="2">IBRC-M 10043</strain>
    </source>
</reference>
<proteinExistence type="predicted"/>
<evidence type="ECO:0000313" key="1">
    <source>
        <dbReference type="EMBL" id="SEP15132.1"/>
    </source>
</evidence>
<dbReference type="EMBL" id="FOCX01000038">
    <property type="protein sequence ID" value="SEP15132.1"/>
    <property type="molecule type" value="Genomic_DNA"/>
</dbReference>
<sequence length="103" mass="10987">MTRRSRRAILLAAAGSLGGGAVLLAADTQQEPFRDAVTRPNPFGPLTVTAFTVSADGLDQPLTVRLSVRNSHESDWLLEGRIDYHKPTACDGQALIAATSQLD</sequence>
<dbReference type="RefSeq" id="WP_092664075.1">
    <property type="nucleotide sequence ID" value="NZ_FOCX01000038.1"/>
</dbReference>
<keyword evidence="2" id="KW-1185">Reference proteome</keyword>
<name>A0A1H8VI38_9EURY</name>
<dbReference type="Proteomes" id="UP000198775">
    <property type="component" value="Unassembled WGS sequence"/>
</dbReference>
<accession>A0A1H8VI38</accession>
<dbReference type="AlphaFoldDB" id="A0A1H8VI38"/>
<organism evidence="1 2">
    <name type="scientific">Halorientalis persicus</name>
    <dbReference type="NCBI Taxonomy" id="1367881"/>
    <lineage>
        <taxon>Archaea</taxon>
        <taxon>Methanobacteriati</taxon>
        <taxon>Methanobacteriota</taxon>
        <taxon>Stenosarchaea group</taxon>
        <taxon>Halobacteria</taxon>
        <taxon>Halobacteriales</taxon>
        <taxon>Haloarculaceae</taxon>
        <taxon>Halorientalis</taxon>
    </lineage>
</organism>